<dbReference type="InterPro" id="IPR011009">
    <property type="entry name" value="Kinase-like_dom_sf"/>
</dbReference>
<evidence type="ECO:0000256" key="18">
    <source>
        <dbReference type="ARBA" id="ARBA00023170"/>
    </source>
</evidence>
<evidence type="ECO:0000313" key="28">
    <source>
        <dbReference type="EMBL" id="CAD6254651.1"/>
    </source>
</evidence>
<feature type="binding site" evidence="25">
    <location>
        <position position="743"/>
    </location>
    <ligand>
        <name>ATP</name>
        <dbReference type="ChEBI" id="CHEBI:30616"/>
    </ligand>
</feature>
<evidence type="ECO:0000256" key="23">
    <source>
        <dbReference type="ARBA" id="ARBA00056628"/>
    </source>
</evidence>
<evidence type="ECO:0000256" key="10">
    <source>
        <dbReference type="ARBA" id="ARBA00022692"/>
    </source>
</evidence>
<evidence type="ECO:0000256" key="20">
    <source>
        <dbReference type="ARBA" id="ARBA00047899"/>
    </source>
</evidence>
<evidence type="ECO:0000256" key="11">
    <source>
        <dbReference type="ARBA" id="ARBA00022729"/>
    </source>
</evidence>
<evidence type="ECO:0000256" key="16">
    <source>
        <dbReference type="ARBA" id="ARBA00022989"/>
    </source>
</evidence>
<dbReference type="Proteomes" id="UP000604825">
    <property type="component" value="Unassembled WGS sequence"/>
</dbReference>
<dbReference type="PANTHER" id="PTHR27008">
    <property type="entry name" value="OS04G0122200 PROTEIN"/>
    <property type="match status" value="1"/>
</dbReference>
<keyword evidence="11" id="KW-0732">Signal</keyword>
<evidence type="ECO:0000256" key="9">
    <source>
        <dbReference type="ARBA" id="ARBA00022679"/>
    </source>
</evidence>
<evidence type="ECO:0000256" key="3">
    <source>
        <dbReference type="ARBA" id="ARBA00008684"/>
    </source>
</evidence>
<keyword evidence="6" id="KW-0723">Serine/threonine-protein kinase</keyword>
<evidence type="ECO:0000256" key="5">
    <source>
        <dbReference type="ARBA" id="ARBA00022475"/>
    </source>
</evidence>
<dbReference type="FunFam" id="3.30.200.20:FF:000432">
    <property type="entry name" value="LRR receptor-like serine/threonine-protein kinase EFR"/>
    <property type="match status" value="1"/>
</dbReference>
<dbReference type="Pfam" id="PF13855">
    <property type="entry name" value="LRR_8"/>
    <property type="match status" value="1"/>
</dbReference>
<organism evidence="28 29">
    <name type="scientific">Miscanthus lutarioriparius</name>
    <dbReference type="NCBI Taxonomy" id="422564"/>
    <lineage>
        <taxon>Eukaryota</taxon>
        <taxon>Viridiplantae</taxon>
        <taxon>Streptophyta</taxon>
        <taxon>Embryophyta</taxon>
        <taxon>Tracheophyta</taxon>
        <taxon>Spermatophyta</taxon>
        <taxon>Magnoliopsida</taxon>
        <taxon>Liliopsida</taxon>
        <taxon>Poales</taxon>
        <taxon>Poaceae</taxon>
        <taxon>PACMAD clade</taxon>
        <taxon>Panicoideae</taxon>
        <taxon>Andropogonodae</taxon>
        <taxon>Andropogoneae</taxon>
        <taxon>Saccharinae</taxon>
        <taxon>Miscanthus</taxon>
    </lineage>
</organism>
<keyword evidence="17 26" id="KW-0472">Membrane</keyword>
<dbReference type="FunFam" id="3.80.10.10:FF:000383">
    <property type="entry name" value="Leucine-rich repeat receptor protein kinase EMS1"/>
    <property type="match status" value="1"/>
</dbReference>
<dbReference type="SUPFAM" id="SSF52047">
    <property type="entry name" value="RNI-like"/>
    <property type="match status" value="1"/>
</dbReference>
<evidence type="ECO:0000256" key="8">
    <source>
        <dbReference type="ARBA" id="ARBA00022614"/>
    </source>
</evidence>
<evidence type="ECO:0000256" key="19">
    <source>
        <dbReference type="ARBA" id="ARBA00023180"/>
    </source>
</evidence>
<evidence type="ECO:0000256" key="26">
    <source>
        <dbReference type="SAM" id="Phobius"/>
    </source>
</evidence>
<dbReference type="InterPro" id="IPR055414">
    <property type="entry name" value="LRR_R13L4/SHOC2-like"/>
</dbReference>
<evidence type="ECO:0000256" key="17">
    <source>
        <dbReference type="ARBA" id="ARBA00023136"/>
    </source>
</evidence>
<dbReference type="GO" id="GO:0005886">
    <property type="term" value="C:plasma membrane"/>
    <property type="evidence" value="ECO:0007669"/>
    <property type="project" value="UniProtKB-SubCell"/>
</dbReference>
<keyword evidence="16 26" id="KW-1133">Transmembrane helix</keyword>
<dbReference type="FunFam" id="3.80.10.10:FF:000627">
    <property type="entry name" value="Probable leucine-rich repeat receptor-like protein kinase At2g33170"/>
    <property type="match status" value="1"/>
</dbReference>
<dbReference type="GO" id="GO:0009791">
    <property type="term" value="P:post-embryonic development"/>
    <property type="evidence" value="ECO:0007669"/>
    <property type="project" value="UniProtKB-ARBA"/>
</dbReference>
<dbReference type="GO" id="GO:0005524">
    <property type="term" value="F:ATP binding"/>
    <property type="evidence" value="ECO:0007669"/>
    <property type="project" value="UniProtKB-UniRule"/>
</dbReference>
<feature type="transmembrane region" description="Helical" evidence="26">
    <location>
        <begin position="656"/>
        <end position="677"/>
    </location>
</feature>
<dbReference type="SUPFAM" id="SSF56112">
    <property type="entry name" value="Protein kinase-like (PK-like)"/>
    <property type="match status" value="1"/>
</dbReference>
<dbReference type="Pfam" id="PF00560">
    <property type="entry name" value="LRR_1"/>
    <property type="match status" value="5"/>
</dbReference>
<keyword evidence="9" id="KW-0808">Transferase</keyword>
<dbReference type="Gene3D" id="3.30.200.20">
    <property type="entry name" value="Phosphorylase Kinase, domain 1"/>
    <property type="match status" value="1"/>
</dbReference>
<dbReference type="FunFam" id="3.80.10.10:FF:000095">
    <property type="entry name" value="LRR receptor-like serine/threonine-protein kinase GSO1"/>
    <property type="match status" value="1"/>
</dbReference>
<dbReference type="PROSITE" id="PS00108">
    <property type="entry name" value="PROTEIN_KINASE_ST"/>
    <property type="match status" value="1"/>
</dbReference>
<dbReference type="EC" id="2.7.11.1" evidence="4"/>
<comment type="subcellular location">
    <subcellularLocation>
        <location evidence="1">Cell membrane</location>
        <topology evidence="1">Single-pass membrane protein</topology>
    </subcellularLocation>
    <subcellularLocation>
        <location evidence="2">Endoplasmic reticulum membrane</location>
        <topology evidence="2">Single-pass membrane protein</topology>
    </subcellularLocation>
</comment>
<dbReference type="InterPro" id="IPR013210">
    <property type="entry name" value="LRR_N_plant-typ"/>
</dbReference>
<accession>A0A811Q6I0</accession>
<dbReference type="GO" id="GO:0005789">
    <property type="term" value="C:endoplasmic reticulum membrane"/>
    <property type="evidence" value="ECO:0007669"/>
    <property type="project" value="UniProtKB-SubCell"/>
</dbReference>
<evidence type="ECO:0000256" key="22">
    <source>
        <dbReference type="ARBA" id="ARBA00054320"/>
    </source>
</evidence>
<gene>
    <name evidence="28" type="ORF">NCGR_LOCUS38254</name>
</gene>
<dbReference type="InterPro" id="IPR051809">
    <property type="entry name" value="Plant_receptor-like_S/T_kinase"/>
</dbReference>
<dbReference type="GO" id="GO:0004674">
    <property type="term" value="F:protein serine/threonine kinase activity"/>
    <property type="evidence" value="ECO:0007669"/>
    <property type="project" value="UniProtKB-KW"/>
</dbReference>
<evidence type="ECO:0000256" key="12">
    <source>
        <dbReference type="ARBA" id="ARBA00022737"/>
    </source>
</evidence>
<dbReference type="AlphaFoldDB" id="A0A811Q6I0"/>
<dbReference type="Pfam" id="PF23598">
    <property type="entry name" value="LRR_14"/>
    <property type="match status" value="1"/>
</dbReference>
<keyword evidence="12" id="KW-0677">Repeat</keyword>
<dbReference type="InterPro" id="IPR003591">
    <property type="entry name" value="Leu-rich_rpt_typical-subtyp"/>
</dbReference>
<feature type="domain" description="Protein kinase" evidence="27">
    <location>
        <begin position="712"/>
        <end position="1012"/>
    </location>
</feature>
<keyword evidence="10 26" id="KW-0812">Transmembrane</keyword>
<keyword evidence="18" id="KW-0675">Receptor</keyword>
<dbReference type="Pfam" id="PF08263">
    <property type="entry name" value="LRRNT_2"/>
    <property type="match status" value="1"/>
</dbReference>
<sequence length="1024" mass="111450">MSGPSLQALASWSSNGSTPVCQWRGVACGTRGRRRGRVVTLALPELDLLGKVSPALGNLTYLRRLDLPSNCLHGTLPPELGHLRELRYLKLNNNSIQGSIPPSLSSCKQLRSIQLYSNKLQGQIPRQLAALLNLEELVLGKNTLTGRIPSSIRSLASLKLLVVEFNNLTGEIPSQIGSLVNLVYLGLGSNQLSGPIPTSLGNLSALTVLNAYENELAGSIPPLQGMSSLRELDLTANNIQGTIPPWLGNLSSMVSLNLQRNSLGGCIPESLGNLQLLSSISLANNKLVGPIPDAIKNMHALTELYLENNQLEGPLPLSMFNLSSLKMLNIQNNSLTGGFPPDMGNKLSKLQQFLVSDNQFHGLIPQSLCNASMLKMIQTVDIFLSGTIPQCLGTRQELLSVVNFKGNQLEATNDADWGFLTTLTNCSNMIVLDVSMNRLKGVLPESIDNLSTQMEFLGIASNYIKGTITEAIGNLINLDYLDMENNLLHGPIPPSLGKLQKLNRLYLTNNNLSGSIPVTLGNLTKLTTLFLSTNALGDKIPTTIGECQSLQYLNMSGNFLEGTIPLTVGQLRGLHVLDFSRNNLSGRIPNFLSGMTGLSSLNLSFNGFEGEVPNGGIFLNTTATSIMGNSDLCGGIPQFKLRACSTIAKKKLSSKIAVFIIVSSAILLAILSALFVICNRSNLRRANPNVSLSSEKHIRVSYAELAKATSDFTSRNLIGVGSFGAVYKGTMEICAQQVVVAVKVLNLQQAGATRSFDAECEALRCVRHRNLVRVITVCSSIDYRGADFKALVFEYLPNGNLDQWLHKHLEEDGEPKILDLIGRLQIAIDVASAVDYLHHHKPFPIIHCDLKPSNILLDNNMVAHVGDFGLARFLHQEHIDKLERSNGWSACLLNPEYGLGNEVSVHGDVYSYGILLLEMFTGKRPTSSEFGEALSLHRHVEMALSDQAANVIDQDLLRATESVQGIAQNYHGTEENEIGCIVSVLKVGIMCLEETPTDRINIGDALRELQAIKEKFCMHQRSSW</sequence>
<protein>
    <recommendedName>
        <fullName evidence="24">Receptor kinase-like protein Xa21</fullName>
        <ecNumber evidence="4">2.7.11.1</ecNumber>
    </recommendedName>
</protein>
<evidence type="ECO:0000256" key="14">
    <source>
        <dbReference type="ARBA" id="ARBA00022777"/>
    </source>
</evidence>
<dbReference type="InterPro" id="IPR000719">
    <property type="entry name" value="Prot_kinase_dom"/>
</dbReference>
<keyword evidence="8" id="KW-0433">Leucine-rich repeat</keyword>
<comment type="catalytic activity">
    <reaction evidence="20">
        <text>L-threonyl-[protein] + ATP = O-phospho-L-threonyl-[protein] + ADP + H(+)</text>
        <dbReference type="Rhea" id="RHEA:46608"/>
        <dbReference type="Rhea" id="RHEA-COMP:11060"/>
        <dbReference type="Rhea" id="RHEA-COMP:11605"/>
        <dbReference type="ChEBI" id="CHEBI:15378"/>
        <dbReference type="ChEBI" id="CHEBI:30013"/>
        <dbReference type="ChEBI" id="CHEBI:30616"/>
        <dbReference type="ChEBI" id="CHEBI:61977"/>
        <dbReference type="ChEBI" id="CHEBI:456216"/>
        <dbReference type="EC" id="2.7.11.1"/>
    </reaction>
</comment>
<evidence type="ECO:0000256" key="4">
    <source>
        <dbReference type="ARBA" id="ARBA00012513"/>
    </source>
</evidence>
<evidence type="ECO:0000256" key="24">
    <source>
        <dbReference type="ARBA" id="ARBA00072040"/>
    </source>
</evidence>
<evidence type="ECO:0000256" key="25">
    <source>
        <dbReference type="PROSITE-ProRule" id="PRU10141"/>
    </source>
</evidence>
<dbReference type="InterPro" id="IPR001611">
    <property type="entry name" value="Leu-rich_rpt"/>
</dbReference>
<dbReference type="InterPro" id="IPR017441">
    <property type="entry name" value="Protein_kinase_ATP_BS"/>
</dbReference>
<evidence type="ECO:0000256" key="13">
    <source>
        <dbReference type="ARBA" id="ARBA00022741"/>
    </source>
</evidence>
<dbReference type="InterPro" id="IPR008271">
    <property type="entry name" value="Ser/Thr_kinase_AS"/>
</dbReference>
<dbReference type="PANTHER" id="PTHR27008:SF596">
    <property type="entry name" value="OS02G0215500 PROTEIN"/>
    <property type="match status" value="1"/>
</dbReference>
<keyword evidence="29" id="KW-1185">Reference proteome</keyword>
<keyword evidence="14" id="KW-0418">Kinase</keyword>
<dbReference type="PROSITE" id="PS00107">
    <property type="entry name" value="PROTEIN_KINASE_ATP"/>
    <property type="match status" value="1"/>
</dbReference>
<dbReference type="InterPro" id="IPR001245">
    <property type="entry name" value="Ser-Thr/Tyr_kinase_cat_dom"/>
</dbReference>
<dbReference type="InterPro" id="IPR032675">
    <property type="entry name" value="LRR_dom_sf"/>
</dbReference>
<dbReference type="SMART" id="SM00369">
    <property type="entry name" value="LRR_TYP"/>
    <property type="match status" value="10"/>
</dbReference>
<evidence type="ECO:0000256" key="21">
    <source>
        <dbReference type="ARBA" id="ARBA00048679"/>
    </source>
</evidence>
<keyword evidence="5" id="KW-1003">Cell membrane</keyword>
<dbReference type="EMBL" id="CAJGYO010000009">
    <property type="protein sequence ID" value="CAD6254651.1"/>
    <property type="molecule type" value="Genomic_DNA"/>
</dbReference>
<dbReference type="SUPFAM" id="SSF52058">
    <property type="entry name" value="L domain-like"/>
    <property type="match status" value="1"/>
</dbReference>
<name>A0A811Q6I0_9POAL</name>
<dbReference type="FunFam" id="3.80.10.10:FF:000233">
    <property type="entry name" value="Leucine-rich repeat receptor-like protein kinase TDR"/>
    <property type="match status" value="1"/>
</dbReference>
<keyword evidence="15 25" id="KW-0067">ATP-binding</keyword>
<evidence type="ECO:0000313" key="29">
    <source>
        <dbReference type="Proteomes" id="UP000604825"/>
    </source>
</evidence>
<comment type="caution">
    <text evidence="28">The sequence shown here is derived from an EMBL/GenBank/DDBJ whole genome shotgun (WGS) entry which is preliminary data.</text>
</comment>
<comment type="function">
    <text evidence="23">The processed protein kinase Xa21 chain released by protein cleavage after X.oryzae pv. oryzae protein Ax21 detection translocates into the nucleus where it can bind and regulate WRKY62, a transcription factor. Confers resistance to the bacterial pathogen X.oryzae pv. oryzae (Xoo).</text>
</comment>
<evidence type="ECO:0000256" key="1">
    <source>
        <dbReference type="ARBA" id="ARBA00004162"/>
    </source>
</evidence>
<reference evidence="28" key="1">
    <citation type="submission" date="2020-10" db="EMBL/GenBank/DDBJ databases">
        <authorList>
            <person name="Han B."/>
            <person name="Lu T."/>
            <person name="Zhao Q."/>
            <person name="Huang X."/>
            <person name="Zhao Y."/>
        </authorList>
    </citation>
    <scope>NUCLEOTIDE SEQUENCE</scope>
</reference>
<evidence type="ECO:0000256" key="15">
    <source>
        <dbReference type="ARBA" id="ARBA00022840"/>
    </source>
</evidence>
<dbReference type="Gene3D" id="3.80.10.10">
    <property type="entry name" value="Ribonuclease Inhibitor"/>
    <property type="match status" value="3"/>
</dbReference>
<evidence type="ECO:0000256" key="7">
    <source>
        <dbReference type="ARBA" id="ARBA00022553"/>
    </source>
</evidence>
<dbReference type="SMART" id="SM00220">
    <property type="entry name" value="S_TKc"/>
    <property type="match status" value="1"/>
</dbReference>
<dbReference type="FunFam" id="1.10.510.10:FF:000358">
    <property type="entry name" value="Putative leucine-rich repeat receptor-like serine/threonine-protein kinase"/>
    <property type="match status" value="1"/>
</dbReference>
<dbReference type="OrthoDB" id="676979at2759"/>
<proteinExistence type="inferred from homology"/>
<dbReference type="SMART" id="SM00365">
    <property type="entry name" value="LRR_SD22"/>
    <property type="match status" value="6"/>
</dbReference>
<comment type="function">
    <text evidence="22">Receptor kinase that detects X.oryzae pv. oryzae protein Ax21 to promote innate immunity. Following X.oryzae pv. oryzae protein Ax21 detection, undergoes cleavage, releasing the processed protein kinase Xa21 chain.</text>
</comment>
<dbReference type="PROSITE" id="PS50011">
    <property type="entry name" value="PROTEIN_KINASE_DOM"/>
    <property type="match status" value="1"/>
</dbReference>
<keyword evidence="19" id="KW-0325">Glycoprotein</keyword>
<evidence type="ECO:0000256" key="6">
    <source>
        <dbReference type="ARBA" id="ARBA00022527"/>
    </source>
</evidence>
<dbReference type="Gene3D" id="1.10.510.10">
    <property type="entry name" value="Transferase(Phosphotransferase) domain 1"/>
    <property type="match status" value="1"/>
</dbReference>
<evidence type="ECO:0000259" key="27">
    <source>
        <dbReference type="PROSITE" id="PS50011"/>
    </source>
</evidence>
<keyword evidence="7" id="KW-0597">Phosphoprotein</keyword>
<comment type="similarity">
    <text evidence="3">Belongs to the protein kinase superfamily. Ser/Thr protein kinase family.</text>
</comment>
<evidence type="ECO:0000256" key="2">
    <source>
        <dbReference type="ARBA" id="ARBA00004389"/>
    </source>
</evidence>
<dbReference type="Pfam" id="PF07714">
    <property type="entry name" value="PK_Tyr_Ser-Thr"/>
    <property type="match status" value="1"/>
</dbReference>
<keyword evidence="13 25" id="KW-0547">Nucleotide-binding</keyword>
<comment type="catalytic activity">
    <reaction evidence="21">
        <text>L-seryl-[protein] + ATP = O-phospho-L-seryl-[protein] + ADP + H(+)</text>
        <dbReference type="Rhea" id="RHEA:17989"/>
        <dbReference type="Rhea" id="RHEA-COMP:9863"/>
        <dbReference type="Rhea" id="RHEA-COMP:11604"/>
        <dbReference type="ChEBI" id="CHEBI:15378"/>
        <dbReference type="ChEBI" id="CHEBI:29999"/>
        <dbReference type="ChEBI" id="CHEBI:30616"/>
        <dbReference type="ChEBI" id="CHEBI:83421"/>
        <dbReference type="ChEBI" id="CHEBI:456216"/>
        <dbReference type="EC" id="2.7.11.1"/>
    </reaction>
</comment>